<keyword evidence="2" id="KW-1185">Reference proteome</keyword>
<dbReference type="EMBL" id="AMQQ01000015">
    <property type="protein sequence ID" value="EKJ95864.1"/>
    <property type="molecule type" value="Genomic_DNA"/>
</dbReference>
<organism evidence="1 2">
    <name type="scientific">Bradyrhizobium lupini HPC(L)</name>
    <dbReference type="NCBI Taxonomy" id="1229491"/>
    <lineage>
        <taxon>Bacteria</taxon>
        <taxon>Pseudomonadati</taxon>
        <taxon>Pseudomonadota</taxon>
        <taxon>Alphaproteobacteria</taxon>
        <taxon>Hyphomicrobiales</taxon>
        <taxon>Nitrobacteraceae</taxon>
        <taxon>Bradyrhizobium</taxon>
    </lineage>
</organism>
<proteinExistence type="predicted"/>
<dbReference type="Proteomes" id="UP000017668">
    <property type="component" value="Unassembled WGS sequence"/>
</dbReference>
<gene>
    <name evidence="1" type="ORF">C241_10386</name>
</gene>
<protein>
    <submittedName>
        <fullName evidence="1">Uncharacterized protein</fullName>
    </submittedName>
</protein>
<accession>A0ABN0HN49</accession>
<evidence type="ECO:0000313" key="1">
    <source>
        <dbReference type="EMBL" id="EKJ95864.1"/>
    </source>
</evidence>
<reference evidence="1 2" key="1">
    <citation type="journal article" date="2013" name="Genome Announc.">
        <title>Genome Sequence of Rhizobium lupini HPC(L) Isolated from Saline Desert Soil, Kutch (Gujarat).</title>
        <authorList>
            <person name="Agarwal L."/>
            <person name="Purohit H.J."/>
        </authorList>
    </citation>
    <scope>NUCLEOTIDE SEQUENCE [LARGE SCALE GENOMIC DNA]</scope>
    <source>
        <strain evidence="2">HPC(L)</strain>
    </source>
</reference>
<name>A0ABN0HN49_RHILU</name>
<comment type="caution">
    <text evidence="1">The sequence shown here is derived from an EMBL/GenBank/DDBJ whole genome shotgun (WGS) entry which is preliminary data.</text>
</comment>
<evidence type="ECO:0000313" key="2">
    <source>
        <dbReference type="Proteomes" id="UP000017668"/>
    </source>
</evidence>
<sequence>MSMGLACMPKLRLLCWFIDRLRFEEDCPDKWEGSICFAVAFIRCRILCRLSCAPGGKPGQARASEFLRAQLSAKLAATYATICFRDGQLRCADGTKAFYDLIIPATLDPQSRMTTT</sequence>